<comment type="caution">
    <text evidence="1">The sequence shown here is derived from an EMBL/GenBank/DDBJ whole genome shotgun (WGS) entry which is preliminary data.</text>
</comment>
<evidence type="ECO:0000313" key="1">
    <source>
        <dbReference type="EMBL" id="MEX1669105.1"/>
    </source>
</evidence>
<gene>
    <name evidence="1" type="ORF">AB4876_09290</name>
</gene>
<name>A0ABV3U586_9GAMM</name>
<evidence type="ECO:0000313" key="2">
    <source>
        <dbReference type="Proteomes" id="UP001557485"/>
    </source>
</evidence>
<dbReference type="Proteomes" id="UP001557485">
    <property type="component" value="Unassembled WGS sequence"/>
</dbReference>
<proteinExistence type="predicted"/>
<accession>A0ABV3U586</accession>
<dbReference type="EMBL" id="JBFRYA010000007">
    <property type="protein sequence ID" value="MEX1669105.1"/>
    <property type="molecule type" value="Genomic_DNA"/>
</dbReference>
<dbReference type="RefSeq" id="WP_368381373.1">
    <property type="nucleotide sequence ID" value="NZ_JBFRYA010000007.1"/>
</dbReference>
<organism evidence="1 2">
    <name type="scientific">Zhongshania guokunii</name>
    <dbReference type="NCBI Taxonomy" id="641783"/>
    <lineage>
        <taxon>Bacteria</taxon>
        <taxon>Pseudomonadati</taxon>
        <taxon>Pseudomonadota</taxon>
        <taxon>Gammaproteobacteria</taxon>
        <taxon>Cellvibrionales</taxon>
        <taxon>Spongiibacteraceae</taxon>
        <taxon>Zhongshania</taxon>
    </lineage>
</organism>
<reference evidence="1 2" key="1">
    <citation type="journal article" date="2011" name="Int. J. Syst. Evol. Microbiol.">
        <title>Zhongshania antarctica gen. nov., sp. nov. and Zhongshania guokunii sp. nov., gammaproteobacteria respectively isolated from coastal attached (fast) ice and surface seawater of the Antarctic.</title>
        <authorList>
            <person name="Li H.J."/>
            <person name="Zhang X.Y."/>
            <person name="Chen C.X."/>
            <person name="Zhang Y.J."/>
            <person name="Gao Z.M."/>
            <person name="Yu Y."/>
            <person name="Chen X.L."/>
            <person name="Chen B."/>
            <person name="Zhang Y.Z."/>
        </authorList>
    </citation>
    <scope>NUCLEOTIDE SEQUENCE [LARGE SCALE GENOMIC DNA]</scope>
    <source>
        <strain evidence="1 2">ZS6-22T</strain>
    </source>
</reference>
<sequence length="83" mass="9000">MKLTPARRWIKETFEAGVTVDTVCAWVEKQIIPGVIIDGKAFVDADRAAVLLDTCTRIQAQTTQTTSTGNSTIASIMQGAMTR</sequence>
<protein>
    <submittedName>
        <fullName evidence="1">Uncharacterized protein</fullName>
    </submittedName>
</protein>
<keyword evidence="2" id="KW-1185">Reference proteome</keyword>